<reference evidence="3 4" key="1">
    <citation type="journal article" date="2015" name="Stand. Genomic Sci.">
        <title>Genomic Encyclopedia of Bacterial and Archaeal Type Strains, Phase III: the genomes of soil and plant-associated and newly described type strains.</title>
        <authorList>
            <person name="Whitman W.B."/>
            <person name="Woyke T."/>
            <person name="Klenk H.P."/>
            <person name="Zhou Y."/>
            <person name="Lilburn T.G."/>
            <person name="Beck B.J."/>
            <person name="De Vos P."/>
            <person name="Vandamme P."/>
            <person name="Eisen J.A."/>
            <person name="Garrity G."/>
            <person name="Hugenholtz P."/>
            <person name="Kyrpides N.C."/>
        </authorList>
    </citation>
    <scope>NUCLEOTIDE SEQUENCE [LARGE SCALE GENOMIC DNA]</scope>
    <source>
        <strain evidence="3 4">ASC-9842</strain>
    </source>
</reference>
<keyword evidence="2" id="KW-0732">Signal</keyword>
<dbReference type="PANTHER" id="PTHR42928">
    <property type="entry name" value="TRICARBOXYLATE-BINDING PROTEIN"/>
    <property type="match status" value="1"/>
</dbReference>
<dbReference type="Proteomes" id="UP000291078">
    <property type="component" value="Unassembled WGS sequence"/>
</dbReference>
<feature type="signal peptide" evidence="2">
    <location>
        <begin position="1"/>
        <end position="43"/>
    </location>
</feature>
<dbReference type="RefSeq" id="WP_235844815.1">
    <property type="nucleotide sequence ID" value="NZ_SGXM01000005.1"/>
</dbReference>
<protein>
    <submittedName>
        <fullName evidence="3">Tripartite-type tricarboxylate transporter receptor subunit TctC</fullName>
    </submittedName>
</protein>
<dbReference type="AlphaFoldDB" id="A0A4V2FGE3"/>
<name>A0A4V2FGE3_9BURK</name>
<gene>
    <name evidence="3" type="ORF">EV147_3800</name>
</gene>
<keyword evidence="4" id="KW-1185">Reference proteome</keyword>
<accession>A0A4V2FGE3</accession>
<dbReference type="PANTHER" id="PTHR42928:SF5">
    <property type="entry name" value="BLR1237 PROTEIN"/>
    <property type="match status" value="1"/>
</dbReference>
<dbReference type="InterPro" id="IPR005064">
    <property type="entry name" value="BUG"/>
</dbReference>
<feature type="chain" id="PRO_5020336844" evidence="2">
    <location>
        <begin position="44"/>
        <end position="342"/>
    </location>
</feature>
<evidence type="ECO:0000313" key="3">
    <source>
        <dbReference type="EMBL" id="RZT36479.1"/>
    </source>
</evidence>
<keyword evidence="3" id="KW-0675">Receptor</keyword>
<comment type="similarity">
    <text evidence="1">Belongs to the UPF0065 (bug) family.</text>
</comment>
<dbReference type="Gene3D" id="3.40.190.10">
    <property type="entry name" value="Periplasmic binding protein-like II"/>
    <property type="match status" value="1"/>
</dbReference>
<dbReference type="EMBL" id="SGXM01000005">
    <property type="protein sequence ID" value="RZT36479.1"/>
    <property type="molecule type" value="Genomic_DNA"/>
</dbReference>
<proteinExistence type="inferred from homology"/>
<organism evidence="3 4">
    <name type="scientific">Cupriavidus agavae</name>
    <dbReference type="NCBI Taxonomy" id="1001822"/>
    <lineage>
        <taxon>Bacteria</taxon>
        <taxon>Pseudomonadati</taxon>
        <taxon>Pseudomonadota</taxon>
        <taxon>Betaproteobacteria</taxon>
        <taxon>Burkholderiales</taxon>
        <taxon>Burkholderiaceae</taxon>
        <taxon>Cupriavidus</taxon>
    </lineage>
</organism>
<comment type="caution">
    <text evidence="3">The sequence shown here is derived from an EMBL/GenBank/DDBJ whole genome shotgun (WGS) entry which is preliminary data.</text>
</comment>
<sequence length="342" mass="35758">MRRPRPLHSARSASSARPQRARLRACVALPIALCAALPLAAHAGPYPDKPITLVVPFGAGGITDLVARATGKALAEQLGQSVVVENRPGAGGNIAADFVRRARPDGYTLMFATVGVLAVNPHTEVKVNFDSARDFTYVSLVGSTPHLLVVNADLPAANLPDLIRLARAKPDSISVGTAGVGSSPYQGMRVLQDVAKLEFLHVPFKSGAESVTNVVSGQVNMTFEATPQVMPFVTSGKLRALAVANPRRLSTAPQVPSTAELGFPSLVSGSVAGLIGPAGLDPAVVSKLNAAVATAVANPRFRDTLVAQGTEPMASSPEQFRKMIGEENRRWSVLLGADTKAR</sequence>
<dbReference type="PIRSF" id="PIRSF017082">
    <property type="entry name" value="YflP"/>
    <property type="match status" value="1"/>
</dbReference>
<evidence type="ECO:0000256" key="1">
    <source>
        <dbReference type="ARBA" id="ARBA00006987"/>
    </source>
</evidence>
<evidence type="ECO:0000313" key="4">
    <source>
        <dbReference type="Proteomes" id="UP000291078"/>
    </source>
</evidence>
<dbReference type="Pfam" id="PF03401">
    <property type="entry name" value="TctC"/>
    <property type="match status" value="1"/>
</dbReference>
<evidence type="ECO:0000256" key="2">
    <source>
        <dbReference type="SAM" id="SignalP"/>
    </source>
</evidence>
<dbReference type="InterPro" id="IPR042100">
    <property type="entry name" value="Bug_dom1"/>
</dbReference>
<dbReference type="Gene3D" id="3.40.190.150">
    <property type="entry name" value="Bordetella uptake gene, domain 1"/>
    <property type="match status" value="1"/>
</dbReference>
<dbReference type="CDD" id="cd07012">
    <property type="entry name" value="PBP2_Bug_TTT"/>
    <property type="match status" value="1"/>
</dbReference>
<dbReference type="SUPFAM" id="SSF53850">
    <property type="entry name" value="Periplasmic binding protein-like II"/>
    <property type="match status" value="1"/>
</dbReference>